<comment type="catalytic activity">
    <reaction evidence="3">
        <text>(R)-mevalonate + 2 NAD(+) + CoA = (3S)-3-hydroxy-3-methylglutaryl-CoA + 2 NADH + 2 H(+)</text>
        <dbReference type="Rhea" id="RHEA:14833"/>
        <dbReference type="ChEBI" id="CHEBI:15378"/>
        <dbReference type="ChEBI" id="CHEBI:36464"/>
        <dbReference type="ChEBI" id="CHEBI:43074"/>
        <dbReference type="ChEBI" id="CHEBI:57287"/>
        <dbReference type="ChEBI" id="CHEBI:57540"/>
        <dbReference type="ChEBI" id="CHEBI:57945"/>
        <dbReference type="EC" id="1.1.1.88"/>
    </reaction>
</comment>
<dbReference type="KEGG" id="hdh:G5B40_08260"/>
<accession>A0A7L5BTN0</accession>
<dbReference type="InterPro" id="IPR023074">
    <property type="entry name" value="HMG_CoA_Rdtase_cat_sf"/>
</dbReference>
<dbReference type="InterPro" id="IPR002202">
    <property type="entry name" value="HMG_CoA_Rdtase"/>
</dbReference>
<evidence type="ECO:0000313" key="5">
    <source>
        <dbReference type="Proteomes" id="UP000503336"/>
    </source>
</evidence>
<evidence type="ECO:0000313" key="4">
    <source>
        <dbReference type="EMBL" id="QIE55450.1"/>
    </source>
</evidence>
<dbReference type="Gene3D" id="1.10.8.660">
    <property type="match status" value="1"/>
</dbReference>
<dbReference type="PROSITE" id="PS00318">
    <property type="entry name" value="HMG_COA_REDUCTASE_2"/>
    <property type="match status" value="1"/>
</dbReference>
<dbReference type="Proteomes" id="UP000503336">
    <property type="component" value="Chromosome"/>
</dbReference>
<protein>
    <recommendedName>
        <fullName evidence="3">3-hydroxy-3-methylglutaryl coenzyme A reductase</fullName>
        <shortName evidence="3">HMG-CoA reductase</shortName>
        <ecNumber evidence="3">1.1.1.88</ecNumber>
    </recommendedName>
</protein>
<dbReference type="PRINTS" id="PR00071">
    <property type="entry name" value="HMGCOARDTASE"/>
</dbReference>
<evidence type="ECO:0000256" key="3">
    <source>
        <dbReference type="RuleBase" id="RU361219"/>
    </source>
</evidence>
<keyword evidence="5" id="KW-1185">Reference proteome</keyword>
<dbReference type="EMBL" id="CP049056">
    <property type="protein sequence ID" value="QIE55450.1"/>
    <property type="molecule type" value="Genomic_DNA"/>
</dbReference>
<gene>
    <name evidence="4" type="ORF">G5B40_08260</name>
</gene>
<dbReference type="Pfam" id="PF00368">
    <property type="entry name" value="HMG-CoA_red"/>
    <property type="match status" value="1"/>
</dbReference>
<dbReference type="InterPro" id="IPR009023">
    <property type="entry name" value="HMG_CoA_Rdtase_NAD(P)-bd_sf"/>
</dbReference>
<dbReference type="NCBIfam" id="TIGR00532">
    <property type="entry name" value="HMG_CoA_R_NAD"/>
    <property type="match status" value="1"/>
</dbReference>
<dbReference type="PANTHER" id="PTHR10572">
    <property type="entry name" value="3-HYDROXY-3-METHYLGLUTARYL-COENZYME A REDUCTASE"/>
    <property type="match status" value="1"/>
</dbReference>
<dbReference type="PANTHER" id="PTHR10572:SF24">
    <property type="entry name" value="3-HYDROXY-3-METHYLGLUTARYL-COENZYME A REDUCTASE"/>
    <property type="match status" value="1"/>
</dbReference>
<dbReference type="PROSITE" id="PS01192">
    <property type="entry name" value="HMG_COA_REDUCTASE_3"/>
    <property type="match status" value="1"/>
</dbReference>
<comment type="similarity">
    <text evidence="1 3">Belongs to the HMG-CoA reductase family.</text>
</comment>
<organism evidence="4 5">
    <name type="scientific">Pikeienuella piscinae</name>
    <dbReference type="NCBI Taxonomy" id="2748098"/>
    <lineage>
        <taxon>Bacteria</taxon>
        <taxon>Pseudomonadati</taxon>
        <taxon>Pseudomonadota</taxon>
        <taxon>Alphaproteobacteria</taxon>
        <taxon>Rhodobacterales</taxon>
        <taxon>Paracoccaceae</taxon>
        <taxon>Pikeienuella</taxon>
    </lineage>
</organism>
<dbReference type="AlphaFoldDB" id="A0A7L5BTN0"/>
<dbReference type="GO" id="GO:0015936">
    <property type="term" value="P:coenzyme A metabolic process"/>
    <property type="evidence" value="ECO:0007669"/>
    <property type="project" value="InterPro"/>
</dbReference>
<dbReference type="SUPFAM" id="SSF56542">
    <property type="entry name" value="Substrate-binding domain of HMG-CoA reductase"/>
    <property type="match status" value="1"/>
</dbReference>
<evidence type="ECO:0000256" key="2">
    <source>
        <dbReference type="ARBA" id="ARBA00023002"/>
    </source>
</evidence>
<dbReference type="UniPathway" id="UPA00257">
    <property type="reaction ID" value="UER00367"/>
</dbReference>
<name>A0A7L5BTN0_9RHOB</name>
<comment type="pathway">
    <text evidence="3">Metabolic intermediate metabolism; (R)-mevalonate degradation; (S)-3-hydroxy-3-methylglutaryl-CoA from (R)-mevalonate: step 1/1.</text>
</comment>
<proteinExistence type="inferred from homology"/>
<reference evidence="4 5" key="1">
    <citation type="submission" date="2020-02" db="EMBL/GenBank/DDBJ databases">
        <title>complete genome sequence of Rhodobacteraceae bacterium.</title>
        <authorList>
            <person name="Park J."/>
            <person name="Kim Y.-S."/>
            <person name="Kim K.-H."/>
        </authorList>
    </citation>
    <scope>NUCLEOTIDE SEQUENCE [LARGE SCALE GENOMIC DNA]</scope>
    <source>
        <strain evidence="4 5">RR4-56</strain>
    </source>
</reference>
<dbReference type="GO" id="GO:0004420">
    <property type="term" value="F:hydroxymethylglutaryl-CoA reductase (NADPH) activity"/>
    <property type="evidence" value="ECO:0007669"/>
    <property type="project" value="InterPro"/>
</dbReference>
<dbReference type="EC" id="1.1.1.88" evidence="3"/>
<dbReference type="Gene3D" id="3.90.770.10">
    <property type="entry name" value="3-hydroxy-3-methylglutaryl-coenzyme A Reductase, Chain A, domain 2"/>
    <property type="match status" value="2"/>
</dbReference>
<dbReference type="InterPro" id="IPR004553">
    <property type="entry name" value="HMG_CoA_Rdtase_bac-typ"/>
</dbReference>
<dbReference type="InterPro" id="IPR009029">
    <property type="entry name" value="HMG_CoA_Rdtase_sub-bd_dom_sf"/>
</dbReference>
<keyword evidence="3" id="KW-0520">NAD</keyword>
<sequence length="425" mass="43621">MARGFSTSSEVAMTSSRLPGFHNLSRAARLDAVAARVGLTAEEVARFRAASAPEGDLADHLSENVIGVMSTPLGVATNLIVDGAEALVPMATEESSVIAALCNGAKACRGAGGVFTSADAPRMIAQVQIKGLSDPVAARAALFERETEIGALCDACDPMLVSLGGGFRGIEARVVGAFLVLHLIIDVRDAMGANAVNTMAERIAPKVEEWTGGVVGLRILSNLADRRLVRARAVWPAREIGADVVEGMLDAYAFAAADPYRAATHNKGVMNGVSAVALATGNDSRALEAGAHAYAATRPGGYGPLTVWERTASGDLSGVIELPMPVGVVGGATKAHPTARMCLTIIGAETADGLARVMAAVGLVQNFSAMRALATEGIQRGHMGLHARNVAIAAGATGADIDRVAAEMVARGEVRDDVARAILGA</sequence>
<dbReference type="SUPFAM" id="SSF55035">
    <property type="entry name" value="NAD-binding domain of HMG-CoA reductase"/>
    <property type="match status" value="1"/>
</dbReference>
<dbReference type="PROSITE" id="PS50065">
    <property type="entry name" value="HMG_COA_REDUCTASE_4"/>
    <property type="match status" value="1"/>
</dbReference>
<dbReference type="InterPro" id="IPR023076">
    <property type="entry name" value="HMG_CoA_Rdtase_CS"/>
</dbReference>
<dbReference type="CDD" id="cd00644">
    <property type="entry name" value="HMG-CoA_reductase_classII"/>
    <property type="match status" value="1"/>
</dbReference>
<dbReference type="GO" id="GO:0140643">
    <property type="term" value="F:hydroxymethylglutaryl-CoA reductase (NADH) activity"/>
    <property type="evidence" value="ECO:0007669"/>
    <property type="project" value="UniProtKB-EC"/>
</dbReference>
<evidence type="ECO:0000256" key="1">
    <source>
        <dbReference type="ARBA" id="ARBA00007661"/>
    </source>
</evidence>
<keyword evidence="2 3" id="KW-0560">Oxidoreductase</keyword>